<keyword evidence="2 4" id="KW-0689">Ribosomal protein</keyword>
<reference evidence="9" key="1">
    <citation type="submission" date="2017-09" db="EMBL/GenBank/DDBJ databases">
        <title>Depth-based differentiation of microbial function through sediment-hosted aquifers and enrichment of novel symbionts in the deep terrestrial subsurface.</title>
        <authorList>
            <person name="Probst A.J."/>
            <person name="Ladd B."/>
            <person name="Jarett J.K."/>
            <person name="Geller-Mcgrath D.E."/>
            <person name="Sieber C.M.K."/>
            <person name="Emerson J.B."/>
            <person name="Anantharaman K."/>
            <person name="Thomas B.C."/>
            <person name="Malmstrom R."/>
            <person name="Stieglmeier M."/>
            <person name="Klingl A."/>
            <person name="Woyke T."/>
            <person name="Ryan C.M."/>
            <person name="Banfield J.F."/>
        </authorList>
    </citation>
    <scope>NUCLEOTIDE SEQUENCE [LARGE SCALE GENOMIC DNA]</scope>
</reference>
<evidence type="ECO:0000313" key="9">
    <source>
        <dbReference type="Proteomes" id="UP000228626"/>
    </source>
</evidence>
<dbReference type="GO" id="GO:0022625">
    <property type="term" value="C:cytosolic large ribosomal subunit"/>
    <property type="evidence" value="ECO:0007669"/>
    <property type="project" value="TreeGrafter"/>
</dbReference>
<evidence type="ECO:0000256" key="4">
    <source>
        <dbReference type="HAMAP-Rule" id="MF_01341"/>
    </source>
</evidence>
<comment type="similarity">
    <text evidence="1 4 5">Belongs to the universal ribosomal protein uL15 family.</text>
</comment>
<feature type="region of interest" description="Disordered" evidence="6">
    <location>
        <begin position="1"/>
        <end position="55"/>
    </location>
</feature>
<dbReference type="PANTHER" id="PTHR12934">
    <property type="entry name" value="50S RIBOSOMAL PROTEIN L15"/>
    <property type="match status" value="1"/>
</dbReference>
<evidence type="ECO:0000256" key="1">
    <source>
        <dbReference type="ARBA" id="ARBA00007320"/>
    </source>
</evidence>
<dbReference type="InterPro" id="IPR021131">
    <property type="entry name" value="Ribosomal_uL15/eL18"/>
</dbReference>
<organism evidence="8 9">
    <name type="scientific">Candidatus Falkowbacteria bacterium CG10_big_fil_rev_8_21_14_0_10_43_10</name>
    <dbReference type="NCBI Taxonomy" id="1974567"/>
    <lineage>
        <taxon>Bacteria</taxon>
        <taxon>Candidatus Falkowiibacteriota</taxon>
    </lineage>
</organism>
<evidence type="ECO:0000256" key="6">
    <source>
        <dbReference type="SAM" id="MobiDB-lite"/>
    </source>
</evidence>
<evidence type="ECO:0000256" key="2">
    <source>
        <dbReference type="ARBA" id="ARBA00022980"/>
    </source>
</evidence>
<feature type="domain" description="Large ribosomal subunit protein uL15/eL18" evidence="7">
    <location>
        <begin position="76"/>
        <end position="145"/>
    </location>
</feature>
<proteinExistence type="inferred from homology"/>
<dbReference type="InterPro" id="IPR036227">
    <property type="entry name" value="Ribosomal_uL15/eL18_sf"/>
</dbReference>
<keyword evidence="4" id="KW-0694">RNA-binding</keyword>
<dbReference type="GO" id="GO:0006412">
    <property type="term" value="P:translation"/>
    <property type="evidence" value="ECO:0007669"/>
    <property type="project" value="UniProtKB-UniRule"/>
</dbReference>
<gene>
    <name evidence="4 8" type="primary">rplO</name>
    <name evidence="8" type="ORF">COT99_01310</name>
</gene>
<dbReference type="PROSITE" id="PS00475">
    <property type="entry name" value="RIBOSOMAL_L15"/>
    <property type="match status" value="1"/>
</dbReference>
<sequence>MLLLHTIKPNKGATKKRKRVGRGNASGHGTYSGRGQKGQKSRTGGKSGLKRKGMKQILLQTPKLRGFKSDKPKNQVVNLSVLNNNFKDRDKINPGSLLKAGLIDTMELPVKILGKGELQLKNLEFSDVKISQSAAEQIKKTGGKLKAEDKK</sequence>
<comment type="caution">
    <text evidence="8">The sequence shown here is derived from an EMBL/GenBank/DDBJ whole genome shotgun (WGS) entry which is preliminary data.</text>
</comment>
<feature type="compositionally biased region" description="Gly residues" evidence="6">
    <location>
        <begin position="24"/>
        <end position="36"/>
    </location>
</feature>
<dbReference type="GO" id="GO:0019843">
    <property type="term" value="F:rRNA binding"/>
    <property type="evidence" value="ECO:0007669"/>
    <property type="project" value="UniProtKB-UniRule"/>
</dbReference>
<dbReference type="Pfam" id="PF00828">
    <property type="entry name" value="Ribosomal_L27A"/>
    <property type="match status" value="1"/>
</dbReference>
<dbReference type="Gene3D" id="3.100.10.10">
    <property type="match status" value="1"/>
</dbReference>
<dbReference type="NCBIfam" id="TIGR01071">
    <property type="entry name" value="rplO_bact"/>
    <property type="match status" value="1"/>
</dbReference>
<evidence type="ECO:0000256" key="5">
    <source>
        <dbReference type="RuleBase" id="RU003888"/>
    </source>
</evidence>
<comment type="subunit">
    <text evidence="4">Part of the 50S ribosomal subunit.</text>
</comment>
<evidence type="ECO:0000313" key="8">
    <source>
        <dbReference type="EMBL" id="PIR93347.1"/>
    </source>
</evidence>
<dbReference type="InterPro" id="IPR005749">
    <property type="entry name" value="Ribosomal_uL15_bac-type"/>
</dbReference>
<evidence type="ECO:0000259" key="7">
    <source>
        <dbReference type="Pfam" id="PF00828"/>
    </source>
</evidence>
<evidence type="ECO:0000256" key="3">
    <source>
        <dbReference type="ARBA" id="ARBA00023274"/>
    </source>
</evidence>
<name>A0A2H0V2M6_9BACT</name>
<accession>A0A2H0V2M6</accession>
<dbReference type="EMBL" id="PFAR01000015">
    <property type="protein sequence ID" value="PIR93347.1"/>
    <property type="molecule type" value="Genomic_DNA"/>
</dbReference>
<comment type="function">
    <text evidence="4">Binds to the 23S rRNA.</text>
</comment>
<protein>
    <recommendedName>
        <fullName evidence="4">Large ribosomal subunit protein uL15</fullName>
    </recommendedName>
</protein>
<dbReference type="GO" id="GO:0003735">
    <property type="term" value="F:structural constituent of ribosome"/>
    <property type="evidence" value="ECO:0007669"/>
    <property type="project" value="InterPro"/>
</dbReference>
<dbReference type="InterPro" id="IPR001196">
    <property type="entry name" value="Ribosomal_uL15_CS"/>
</dbReference>
<dbReference type="AlphaFoldDB" id="A0A2H0V2M6"/>
<keyword evidence="4" id="KW-0699">rRNA-binding</keyword>
<dbReference type="InterPro" id="IPR030878">
    <property type="entry name" value="Ribosomal_uL15"/>
</dbReference>
<dbReference type="PANTHER" id="PTHR12934:SF11">
    <property type="entry name" value="LARGE RIBOSOMAL SUBUNIT PROTEIN UL15M"/>
    <property type="match status" value="1"/>
</dbReference>
<dbReference type="SUPFAM" id="SSF52080">
    <property type="entry name" value="Ribosomal proteins L15p and L18e"/>
    <property type="match status" value="1"/>
</dbReference>
<dbReference type="HAMAP" id="MF_01341">
    <property type="entry name" value="Ribosomal_uL15"/>
    <property type="match status" value="1"/>
</dbReference>
<keyword evidence="3 4" id="KW-0687">Ribonucleoprotein</keyword>
<dbReference type="Proteomes" id="UP000228626">
    <property type="component" value="Unassembled WGS sequence"/>
</dbReference>